<accession>A0A366HSK9</accession>
<dbReference type="PANTHER" id="PTHR35889">
    <property type="entry name" value="CYCLOINULO-OLIGOSACCHARIDE FRUCTANOTRANSFERASE-RELATED"/>
    <property type="match status" value="1"/>
</dbReference>
<dbReference type="SUPFAM" id="SSF49899">
    <property type="entry name" value="Concanavalin A-like lectins/glucanases"/>
    <property type="match status" value="1"/>
</dbReference>
<dbReference type="AlphaFoldDB" id="A0A366HSK9"/>
<evidence type="ECO:0000259" key="4">
    <source>
        <dbReference type="Pfam" id="PF07587"/>
    </source>
</evidence>
<dbReference type="PANTHER" id="PTHR35889:SF3">
    <property type="entry name" value="F-BOX DOMAIN-CONTAINING PROTEIN"/>
    <property type="match status" value="1"/>
</dbReference>
<dbReference type="SUPFAM" id="SSF46626">
    <property type="entry name" value="Cytochrome c"/>
    <property type="match status" value="1"/>
</dbReference>
<feature type="signal peptide" evidence="2">
    <location>
        <begin position="1"/>
        <end position="18"/>
    </location>
</feature>
<dbReference type="RefSeq" id="WP_113957995.1">
    <property type="nucleotide sequence ID" value="NZ_QNRR01000002.1"/>
</dbReference>
<keyword evidence="7" id="KW-1185">Reference proteome</keyword>
<dbReference type="Gene3D" id="2.60.120.200">
    <property type="match status" value="1"/>
</dbReference>
<dbReference type="Pfam" id="PF07635">
    <property type="entry name" value="PSCyt1"/>
    <property type="match status" value="1"/>
</dbReference>
<dbReference type="InterPro" id="IPR036909">
    <property type="entry name" value="Cyt_c-like_dom_sf"/>
</dbReference>
<dbReference type="InterPro" id="IPR013320">
    <property type="entry name" value="ConA-like_dom_sf"/>
</dbReference>
<dbReference type="InterPro" id="IPR011444">
    <property type="entry name" value="DUF1549"/>
</dbReference>
<dbReference type="OrthoDB" id="175422at2"/>
<keyword evidence="2" id="KW-0732">Signal</keyword>
<organism evidence="6 7">
    <name type="scientific">Roseimicrobium gellanilyticum</name>
    <dbReference type="NCBI Taxonomy" id="748857"/>
    <lineage>
        <taxon>Bacteria</taxon>
        <taxon>Pseudomonadati</taxon>
        <taxon>Verrucomicrobiota</taxon>
        <taxon>Verrucomicrobiia</taxon>
        <taxon>Verrucomicrobiales</taxon>
        <taxon>Verrucomicrobiaceae</taxon>
        <taxon>Roseimicrobium</taxon>
    </lineage>
</organism>
<feature type="domain" description="DUF1553" evidence="4">
    <location>
        <begin position="552"/>
        <end position="779"/>
    </location>
</feature>
<dbReference type="GO" id="GO:0009055">
    <property type="term" value="F:electron transfer activity"/>
    <property type="evidence" value="ECO:0007669"/>
    <property type="project" value="InterPro"/>
</dbReference>
<name>A0A366HSK9_9BACT</name>
<evidence type="ECO:0000259" key="3">
    <source>
        <dbReference type="Pfam" id="PF07583"/>
    </source>
</evidence>
<dbReference type="Pfam" id="PF07587">
    <property type="entry name" value="PSD1"/>
    <property type="match status" value="1"/>
</dbReference>
<evidence type="ECO:0000256" key="1">
    <source>
        <dbReference type="SAM" id="MobiDB-lite"/>
    </source>
</evidence>
<proteinExistence type="predicted"/>
<evidence type="ECO:0000313" key="7">
    <source>
        <dbReference type="Proteomes" id="UP000253426"/>
    </source>
</evidence>
<dbReference type="InterPro" id="IPR022655">
    <property type="entry name" value="DUF1553"/>
</dbReference>
<dbReference type="Pfam" id="PF07583">
    <property type="entry name" value="PSCyt2"/>
    <property type="match status" value="1"/>
</dbReference>
<dbReference type="Proteomes" id="UP000253426">
    <property type="component" value="Unassembled WGS sequence"/>
</dbReference>
<feature type="chain" id="PRO_5016976260" evidence="2">
    <location>
        <begin position="19"/>
        <end position="1048"/>
    </location>
</feature>
<dbReference type="InterPro" id="IPR011429">
    <property type="entry name" value="Cyt_c_Planctomycete-type"/>
</dbReference>
<feature type="compositionally biased region" description="Low complexity" evidence="1">
    <location>
        <begin position="788"/>
        <end position="801"/>
    </location>
</feature>
<dbReference type="EMBL" id="QNRR01000002">
    <property type="protein sequence ID" value="RBP46486.1"/>
    <property type="molecule type" value="Genomic_DNA"/>
</dbReference>
<gene>
    <name evidence="6" type="ORF">DES53_102877</name>
</gene>
<reference evidence="6 7" key="1">
    <citation type="submission" date="2018-06" db="EMBL/GenBank/DDBJ databases">
        <title>Genomic Encyclopedia of Type Strains, Phase IV (KMG-IV): sequencing the most valuable type-strain genomes for metagenomic binning, comparative biology and taxonomic classification.</title>
        <authorList>
            <person name="Goeker M."/>
        </authorList>
    </citation>
    <scope>NUCLEOTIDE SEQUENCE [LARGE SCALE GENOMIC DNA]</scope>
    <source>
        <strain evidence="6 7">DSM 25532</strain>
    </source>
</reference>
<feature type="domain" description="DUF1549" evidence="3">
    <location>
        <begin position="173"/>
        <end position="377"/>
    </location>
</feature>
<evidence type="ECO:0000259" key="5">
    <source>
        <dbReference type="Pfam" id="PF07635"/>
    </source>
</evidence>
<comment type="caution">
    <text evidence="6">The sequence shown here is derived from an EMBL/GenBank/DDBJ whole genome shotgun (WGS) entry which is preliminary data.</text>
</comment>
<evidence type="ECO:0000256" key="2">
    <source>
        <dbReference type="SAM" id="SignalP"/>
    </source>
</evidence>
<evidence type="ECO:0000313" key="6">
    <source>
        <dbReference type="EMBL" id="RBP46486.1"/>
    </source>
</evidence>
<protein>
    <submittedName>
        <fullName evidence="6">Cytochrome c</fullName>
    </submittedName>
</protein>
<dbReference type="GO" id="GO:0020037">
    <property type="term" value="F:heme binding"/>
    <property type="evidence" value="ECO:0007669"/>
    <property type="project" value="InterPro"/>
</dbReference>
<feature type="region of interest" description="Disordered" evidence="1">
    <location>
        <begin position="788"/>
        <end position="808"/>
    </location>
</feature>
<sequence>MKSLLLPLFCLTAASGFAAGIDADADARRASLKFFENEVRPVLVNRCYECHAEKKQKGGLRVDNLGYMTTGGDSGAALIPGDAAKSLLLQVVRHEVEDLEMPPKEKLSDKEIAVLEQWVKLGAPWPDGEKAEAQAQARDQYGFTAEDRKYWAFQPLSNPKPPVVKGNWASTDIDRFISKKHEELGLTPAPEADRRELVRRLYFNLHGLPPTKEQTEAFVHSTDPKAYEKLVDELLASPRYGERWAQHWLDLTRYAESDGYNQDAYRPAAWTYRDYVIKSLNADKPYDQFVREQLAGDEIDFKNPEVLVATSYLRAPIYEYNQRDARGQYEVILADMTDNAGELFLGLSMGCARCHDHKFDPILQEDYYRLRAFFSPVRWRDDLKLATDAQKEEFSKAQAKWETATADIRAQIDAIIEPMIQRNIENAYKRFQADIRTMVDKKPEEREPQDWQFSYFCERQMAYERERFDALKSIKKPEDKERYLALMKELEKFNDIKPAPLQDALVVTDAMAKGAPNLLKSRKGEKDVPPGFLTLLAPEVPDIKPLANSTGRRTALANWIARPDNQLSTRVITNRVWHYLFGRGLVATPNDFGELGEAPSHPELLDYLTQRFLKGGWSLKKLQREILLTATYRQTAHRAVPDTATKLDPANKYLWRFNPRRLDAEQARDAMLAASGELDLQGGGPSTDGSGMRRSIYTIKKRNNQNELLRSLDAPAGFASTSERQSTTTPTQALLMVNGEWTLARAKKLASRVSSIEEVWQYALGRPPTPNETRIAEGFIEKRLGEQEAPAAPTPEELANASQFKENTPQERLVATSDEKEGDEFTVEAVVKLDSIDAAASVRTIASRWNNGRESVEDFGWSIGVTGEKSRFKPRNLIIQLVGEDENRNIAYEPVASDLRLELGVTYHVVVDVSCTNHTVTFRVKQMGKPSAPELTSVAPHAVRSGLGKGNSDLVIGGVAKRAPSHQWDGRIESARIVRGHLPEAAMNPNADQWEVPAIAAWNAKNGPVTPLQWAGADRSGGAQDPRQQALADLCHVLLNANEFLYLH</sequence>
<feature type="domain" description="Cytochrome C Planctomycete-type" evidence="5">
    <location>
        <begin position="47"/>
        <end position="105"/>
    </location>
</feature>